<feature type="domain" description="Cysteine-rich" evidence="6">
    <location>
        <begin position="147"/>
        <end position="239"/>
    </location>
</feature>
<name>A0A8T8KAM8_9EURY</name>
<dbReference type="Gene3D" id="1.20.1050.140">
    <property type="match status" value="1"/>
</dbReference>
<dbReference type="InterPro" id="IPR004017">
    <property type="entry name" value="Cys_rich_dom"/>
</dbReference>
<comment type="function">
    <text evidence="1">Part of a complex that catalyzes the reversible reduction of CoM-S-S-CoB to the thiol-coenzymes H-S-CoM (coenzyme M) and H-S-CoB (coenzyme B).</text>
</comment>
<organism evidence="7 8">
    <name type="scientific">Methanobacterium alkalithermotolerans</name>
    <dbReference type="NCBI Taxonomy" id="2731220"/>
    <lineage>
        <taxon>Archaea</taxon>
        <taxon>Methanobacteriati</taxon>
        <taxon>Methanobacteriota</taxon>
        <taxon>Methanomada group</taxon>
        <taxon>Methanobacteria</taxon>
        <taxon>Methanobacteriales</taxon>
        <taxon>Methanobacteriaceae</taxon>
        <taxon>Methanobacterium</taxon>
    </lineage>
</organism>
<comment type="pathway">
    <text evidence="2">Cofactor metabolism; coenzyme M-coenzyme B heterodisulfide reduction; coenzyme B and coenzyme M from coenzyme M-coenzyme B heterodisulfide: step 1/1.</text>
</comment>
<dbReference type="InterPro" id="IPR051278">
    <property type="entry name" value="HdrB/HdrD_reductase"/>
</dbReference>
<dbReference type="GO" id="GO:0051912">
    <property type="term" value="F:CoB--CoM heterodisulfide reductase activity"/>
    <property type="evidence" value="ECO:0007669"/>
    <property type="project" value="UniProtKB-EC"/>
</dbReference>
<sequence length="304" mass="33563">MEIAYFLGCIMNNRYPGIEKATRILFDKLDIDLKDMEGASCCPAPGVFGSFDKTTWAAIAARNITIAEDMGADIMTECNGCFGSLFETNHMLKEDEEMKEKINTILAETDREFKGDVNVRHFAEVLYNDVGLEKLSELVDQPLNLNVAVHYGCHFLKPSDEIKIDNPEKPTILDEIVEATGAKSVPYKDKMMCCGAGGGVRSRDLDVALDFTREKLTNMKEAGVDAIVNVCPFCHLQFDVGQMEIKNKIGDDFDIPVFHLAQLLGLAMGLAGDELTLDSHQICTDDAVKKCLDFSELDVITGGE</sequence>
<dbReference type="KEGG" id="meme:HYG87_08910"/>
<evidence type="ECO:0000256" key="4">
    <source>
        <dbReference type="ARBA" id="ARBA00022994"/>
    </source>
</evidence>
<dbReference type="EMBL" id="CP058560">
    <property type="protein sequence ID" value="QUH23870.1"/>
    <property type="molecule type" value="Genomic_DNA"/>
</dbReference>
<dbReference type="AlphaFoldDB" id="A0A8T8KAM8"/>
<proteinExistence type="inferred from homology"/>
<dbReference type="GO" id="GO:0015948">
    <property type="term" value="P:methanogenesis"/>
    <property type="evidence" value="ECO:0007669"/>
    <property type="project" value="UniProtKB-KW"/>
</dbReference>
<dbReference type="PANTHER" id="PTHR42947:SF1">
    <property type="entry name" value="COB--COM HETERODISULFIDE REDUCTASE SUBUNIT B 1"/>
    <property type="match status" value="1"/>
</dbReference>
<keyword evidence="5 7" id="KW-0560">Oxidoreductase</keyword>
<dbReference type="EC" id="1.8.98.1" evidence="7"/>
<keyword evidence="4" id="KW-0484">Methanogenesis</keyword>
<keyword evidence="8" id="KW-1185">Reference proteome</keyword>
<evidence type="ECO:0000256" key="1">
    <source>
        <dbReference type="ARBA" id="ARBA00003406"/>
    </source>
</evidence>
<evidence type="ECO:0000313" key="8">
    <source>
        <dbReference type="Proteomes" id="UP000681041"/>
    </source>
</evidence>
<dbReference type="NCBIfam" id="TIGR03288">
    <property type="entry name" value="CoB_CoM_SS_B"/>
    <property type="match status" value="1"/>
</dbReference>
<reference evidence="7" key="1">
    <citation type="submission" date="2020-07" db="EMBL/GenBank/DDBJ databases">
        <title>Methanobacterium. sp. MethCan genome.</title>
        <authorList>
            <person name="Postec A."/>
            <person name="Quemeneur M."/>
        </authorList>
    </citation>
    <scope>NUCLEOTIDE SEQUENCE</scope>
    <source>
        <strain evidence="7">MethCAN</strain>
    </source>
</reference>
<feature type="domain" description="Cysteine-rich" evidence="6">
    <location>
        <begin position="3"/>
        <end position="85"/>
    </location>
</feature>
<dbReference type="Pfam" id="PF02754">
    <property type="entry name" value="CCG"/>
    <property type="match status" value="2"/>
</dbReference>
<comment type="similarity">
    <text evidence="3">Belongs to the HdrB family.</text>
</comment>
<evidence type="ECO:0000259" key="6">
    <source>
        <dbReference type="Pfam" id="PF02754"/>
    </source>
</evidence>
<dbReference type="Gene3D" id="3.40.50.11810">
    <property type="match status" value="1"/>
</dbReference>
<dbReference type="Proteomes" id="UP000681041">
    <property type="component" value="Chromosome"/>
</dbReference>
<evidence type="ECO:0000313" key="7">
    <source>
        <dbReference type="EMBL" id="QUH23870.1"/>
    </source>
</evidence>
<gene>
    <name evidence="7" type="primary">hdrB</name>
    <name evidence="7" type="ORF">HYG87_08910</name>
</gene>
<evidence type="ECO:0000256" key="5">
    <source>
        <dbReference type="ARBA" id="ARBA00023002"/>
    </source>
</evidence>
<accession>A0A8T8KAM8</accession>
<dbReference type="InterPro" id="IPR017678">
    <property type="entry name" value="CoB/CoM_hetero-S_Rdtase_bsu"/>
</dbReference>
<dbReference type="PANTHER" id="PTHR42947">
    <property type="entry name" value="COB--COM HETERODISULFIDE REDUCTASE SUBUNIT B 1"/>
    <property type="match status" value="1"/>
</dbReference>
<evidence type="ECO:0000256" key="3">
    <source>
        <dbReference type="ARBA" id="ARBA00010431"/>
    </source>
</evidence>
<protein>
    <submittedName>
        <fullName evidence="7">CoB--CoM heterodisulfide reductase subunit B</fullName>
        <ecNumber evidence="7">1.8.98.1</ecNumber>
    </submittedName>
</protein>
<dbReference type="GeneID" id="64820881"/>
<evidence type="ECO:0000256" key="2">
    <source>
        <dbReference type="ARBA" id="ARBA00004808"/>
    </source>
</evidence>
<dbReference type="RefSeq" id="WP_211532827.1">
    <property type="nucleotide sequence ID" value="NZ_CP058560.1"/>
</dbReference>
<dbReference type="OrthoDB" id="144689at2157"/>